<reference evidence="2" key="2">
    <citation type="journal article" date="2007" name="Science">
        <title>Draft genome sequence of the sexually transmitted pathogen Trichomonas vaginalis.</title>
        <authorList>
            <person name="Carlton J.M."/>
            <person name="Hirt R.P."/>
            <person name="Silva J.C."/>
            <person name="Delcher A.L."/>
            <person name="Schatz M."/>
            <person name="Zhao Q."/>
            <person name="Wortman J.R."/>
            <person name="Bidwell S.L."/>
            <person name="Alsmark U.C.M."/>
            <person name="Besteiro S."/>
            <person name="Sicheritz-Ponten T."/>
            <person name="Noel C.J."/>
            <person name="Dacks J.B."/>
            <person name="Foster P.G."/>
            <person name="Simillion C."/>
            <person name="Van de Peer Y."/>
            <person name="Miranda-Saavedra D."/>
            <person name="Barton G.J."/>
            <person name="Westrop G.D."/>
            <person name="Mueller S."/>
            <person name="Dessi D."/>
            <person name="Fiori P.L."/>
            <person name="Ren Q."/>
            <person name="Paulsen I."/>
            <person name="Zhang H."/>
            <person name="Bastida-Corcuera F.D."/>
            <person name="Simoes-Barbosa A."/>
            <person name="Brown M.T."/>
            <person name="Hayes R.D."/>
            <person name="Mukherjee M."/>
            <person name="Okumura C.Y."/>
            <person name="Schneider R."/>
            <person name="Smith A.J."/>
            <person name="Vanacova S."/>
            <person name="Villalvazo M."/>
            <person name="Haas B.J."/>
            <person name="Pertea M."/>
            <person name="Feldblyum T.V."/>
            <person name="Utterback T.R."/>
            <person name="Shu C.L."/>
            <person name="Osoegawa K."/>
            <person name="de Jong P.J."/>
            <person name="Hrdy I."/>
            <person name="Horvathova L."/>
            <person name="Zubacova Z."/>
            <person name="Dolezal P."/>
            <person name="Malik S.B."/>
            <person name="Logsdon J.M. Jr."/>
            <person name="Henze K."/>
            <person name="Gupta A."/>
            <person name="Wang C.C."/>
            <person name="Dunne R.L."/>
            <person name="Upcroft J.A."/>
            <person name="Upcroft P."/>
            <person name="White O."/>
            <person name="Salzberg S.L."/>
            <person name="Tang P."/>
            <person name="Chiu C.-H."/>
            <person name="Lee Y.-S."/>
            <person name="Embley T.M."/>
            <person name="Coombs G.H."/>
            <person name="Mottram J.C."/>
            <person name="Tachezy J."/>
            <person name="Fraser-Liggett C.M."/>
            <person name="Johnson P.J."/>
        </authorList>
    </citation>
    <scope>NUCLEOTIDE SEQUENCE [LARGE SCALE GENOMIC DNA]</scope>
    <source>
        <strain evidence="2">G3</strain>
    </source>
</reference>
<dbReference type="Gene3D" id="1.25.40.20">
    <property type="entry name" value="Ankyrin repeat-containing domain"/>
    <property type="match status" value="1"/>
</dbReference>
<dbReference type="PANTHER" id="PTHR22677">
    <property type="entry name" value="ANKYRIN REPEAT DOMAIN-CONTAINING PROTEIN 60"/>
    <property type="match status" value="1"/>
</dbReference>
<dbReference type="Proteomes" id="UP000001542">
    <property type="component" value="Unassembled WGS sequence"/>
</dbReference>
<dbReference type="SMR" id="A2FU73"/>
<evidence type="ECO:0000256" key="1">
    <source>
        <dbReference type="PROSITE-ProRule" id="PRU00023"/>
    </source>
</evidence>
<dbReference type="EMBL" id="DS114029">
    <property type="protein sequence ID" value="EAX91534.1"/>
    <property type="molecule type" value="Genomic_DNA"/>
</dbReference>
<dbReference type="PROSITE" id="PS50088">
    <property type="entry name" value="ANK_REPEAT"/>
    <property type="match status" value="3"/>
</dbReference>
<dbReference type="PANTHER" id="PTHR22677:SF4">
    <property type="entry name" value="USHER SYNDROME TYPE-1G PROTEIN-LIKE PROTEIN"/>
    <property type="match status" value="1"/>
</dbReference>
<dbReference type="STRING" id="5722.A2FU73"/>
<dbReference type="PROSITE" id="PS50297">
    <property type="entry name" value="ANK_REP_REGION"/>
    <property type="match status" value="1"/>
</dbReference>
<dbReference type="InterPro" id="IPR036770">
    <property type="entry name" value="Ankyrin_rpt-contain_sf"/>
</dbReference>
<keyword evidence="3" id="KW-1185">Reference proteome</keyword>
<dbReference type="InParanoid" id="A2FU73"/>
<dbReference type="Pfam" id="PF12796">
    <property type="entry name" value="Ank_2"/>
    <property type="match status" value="1"/>
</dbReference>
<protein>
    <submittedName>
        <fullName evidence="2">Ankyrin repeat protein, putative</fullName>
    </submittedName>
</protein>
<feature type="repeat" description="ANK" evidence="1">
    <location>
        <begin position="18"/>
        <end position="51"/>
    </location>
</feature>
<gene>
    <name evidence="2" type="ORF">TVAG_376450</name>
</gene>
<proteinExistence type="predicted"/>
<dbReference type="RefSeq" id="XP_001304464.1">
    <property type="nucleotide sequence ID" value="XM_001304463.1"/>
</dbReference>
<dbReference type="VEuPathDB" id="TrichDB:TVAG_376450"/>
<dbReference type="InterPro" id="IPR039323">
    <property type="entry name" value="ANKRD_45/46/60"/>
</dbReference>
<dbReference type="OrthoDB" id="194358at2759"/>
<reference evidence="2" key="1">
    <citation type="submission" date="2006-10" db="EMBL/GenBank/DDBJ databases">
        <authorList>
            <person name="Amadeo P."/>
            <person name="Zhao Q."/>
            <person name="Wortman J."/>
            <person name="Fraser-Liggett C."/>
            <person name="Carlton J."/>
        </authorList>
    </citation>
    <scope>NUCLEOTIDE SEQUENCE</scope>
    <source>
        <strain evidence="2">G3</strain>
    </source>
</reference>
<feature type="repeat" description="ANK" evidence="1">
    <location>
        <begin position="1"/>
        <end position="17"/>
    </location>
</feature>
<feature type="repeat" description="ANK" evidence="1">
    <location>
        <begin position="52"/>
        <end position="85"/>
    </location>
</feature>
<accession>A2FU73</accession>
<dbReference type="InterPro" id="IPR002110">
    <property type="entry name" value="Ankyrin_rpt"/>
</dbReference>
<sequence length="112" mass="12298">MIELLIKHGADVNIKNNKGMTALFETVLFYHSLKTAELLLNHGANVNMQDYDGSTPLHTLIKWSDNLVAAKMLVSHGALINIQNNKGENAISYASSLNRGKILDFLTSCGQN</sequence>
<dbReference type="KEGG" id="tva:4749230"/>
<organism evidence="2 3">
    <name type="scientific">Trichomonas vaginalis (strain ATCC PRA-98 / G3)</name>
    <dbReference type="NCBI Taxonomy" id="412133"/>
    <lineage>
        <taxon>Eukaryota</taxon>
        <taxon>Metamonada</taxon>
        <taxon>Parabasalia</taxon>
        <taxon>Trichomonadida</taxon>
        <taxon>Trichomonadidae</taxon>
        <taxon>Trichomonas</taxon>
    </lineage>
</organism>
<keyword evidence="1" id="KW-0040">ANK repeat</keyword>
<dbReference type="AlphaFoldDB" id="A2FU73"/>
<dbReference type="SMART" id="SM00248">
    <property type="entry name" value="ANK"/>
    <property type="match status" value="2"/>
</dbReference>
<name>A2FU73_TRIV3</name>
<dbReference type="eggNOG" id="KOG4412">
    <property type="taxonomic scope" value="Eukaryota"/>
</dbReference>
<dbReference type="SUPFAM" id="SSF48403">
    <property type="entry name" value="Ankyrin repeat"/>
    <property type="match status" value="1"/>
</dbReference>
<evidence type="ECO:0000313" key="2">
    <source>
        <dbReference type="EMBL" id="EAX91534.1"/>
    </source>
</evidence>
<evidence type="ECO:0000313" key="3">
    <source>
        <dbReference type="Proteomes" id="UP000001542"/>
    </source>
</evidence>
<dbReference type="VEuPathDB" id="TrichDB:TVAGG3_0705810"/>